<evidence type="ECO:0000313" key="2">
    <source>
        <dbReference type="Proteomes" id="UP000199045"/>
    </source>
</evidence>
<dbReference type="EMBL" id="FNBN01000011">
    <property type="protein sequence ID" value="SDH33700.1"/>
    <property type="molecule type" value="Genomic_DNA"/>
</dbReference>
<evidence type="ECO:0000313" key="1">
    <source>
        <dbReference type="EMBL" id="SDH33700.1"/>
    </source>
</evidence>
<dbReference type="AlphaFoldDB" id="A0A1G8BM91"/>
<reference evidence="1 2" key="1">
    <citation type="submission" date="2016-10" db="EMBL/GenBank/DDBJ databases">
        <authorList>
            <person name="de Groot N.N."/>
        </authorList>
    </citation>
    <scope>NUCLEOTIDE SEQUENCE [LARGE SCALE GENOMIC DNA]</scope>
    <source>
        <strain evidence="1 2">DSM 527</strain>
    </source>
</reference>
<dbReference type="STRING" id="104663.SAMN04488121_11176"/>
<name>A0A1G8BM91_CHIFI</name>
<dbReference type="Proteomes" id="UP000199045">
    <property type="component" value="Unassembled WGS sequence"/>
</dbReference>
<proteinExistence type="predicted"/>
<gene>
    <name evidence="1" type="ORF">SAMN04488121_11176</name>
</gene>
<organism evidence="1 2">
    <name type="scientific">Chitinophaga filiformis</name>
    <name type="common">Myxococcus filiformis</name>
    <name type="synonym">Flexibacter filiformis</name>
    <dbReference type="NCBI Taxonomy" id="104663"/>
    <lineage>
        <taxon>Bacteria</taxon>
        <taxon>Pseudomonadati</taxon>
        <taxon>Bacteroidota</taxon>
        <taxon>Chitinophagia</taxon>
        <taxon>Chitinophagales</taxon>
        <taxon>Chitinophagaceae</taxon>
        <taxon>Chitinophaga</taxon>
    </lineage>
</organism>
<sequence>MGICRYKFSFFLTGVDLPGNIFQNRIPVSVLKSRTPFFTSALTGSRLFPYASPFPISNIGKKTSNLYTNRLALLPQFCNIKHTK</sequence>
<accession>A0A1G8BM91</accession>
<protein>
    <submittedName>
        <fullName evidence="1">Uncharacterized protein</fullName>
    </submittedName>
</protein>